<evidence type="ECO:0000313" key="2">
    <source>
        <dbReference type="Proteomes" id="UP000595437"/>
    </source>
</evidence>
<organism evidence="1 2">
    <name type="scientific">Caligus rogercresseyi</name>
    <name type="common">Sea louse</name>
    <dbReference type="NCBI Taxonomy" id="217165"/>
    <lineage>
        <taxon>Eukaryota</taxon>
        <taxon>Metazoa</taxon>
        <taxon>Ecdysozoa</taxon>
        <taxon>Arthropoda</taxon>
        <taxon>Crustacea</taxon>
        <taxon>Multicrustacea</taxon>
        <taxon>Hexanauplia</taxon>
        <taxon>Copepoda</taxon>
        <taxon>Siphonostomatoida</taxon>
        <taxon>Caligidae</taxon>
        <taxon>Caligus</taxon>
    </lineage>
</organism>
<dbReference type="EMBL" id="CP045896">
    <property type="protein sequence ID" value="QQP50717.1"/>
    <property type="molecule type" value="Genomic_DNA"/>
</dbReference>
<dbReference type="AlphaFoldDB" id="A0A7T8HII1"/>
<protein>
    <submittedName>
        <fullName evidence="1">LOC100868636</fullName>
    </submittedName>
</protein>
<sequence length="197" mass="22394">MRFGSLLSSTYPWRSLHTGVFDIQATVKKGNARGLMFRDVKYNMNIFGQGSRFMMLQNLQTKTAYTIDQDRIYGSHFPRNFVIGVNPLKKEFKLSVERPAYEDPLMIMMHSQTNVATYSQSLNNKQDISSSCPECKTNTQVSYESSSTMNATPPDPTSMENTLIARWNPAVESVVSFNPDTFGNGIRMGIRQIRAYF</sequence>
<keyword evidence="2" id="KW-1185">Reference proteome</keyword>
<accession>A0A7T8HII1</accession>
<dbReference type="Proteomes" id="UP000595437">
    <property type="component" value="Chromosome 7"/>
</dbReference>
<evidence type="ECO:0000313" key="1">
    <source>
        <dbReference type="EMBL" id="QQP50717.1"/>
    </source>
</evidence>
<reference evidence="2" key="1">
    <citation type="submission" date="2021-01" db="EMBL/GenBank/DDBJ databases">
        <title>Caligus Genome Assembly.</title>
        <authorList>
            <person name="Gallardo-Escarate C."/>
        </authorList>
    </citation>
    <scope>NUCLEOTIDE SEQUENCE [LARGE SCALE GENOMIC DNA]</scope>
</reference>
<gene>
    <name evidence="1" type="ORF">FKW44_011831</name>
</gene>
<dbReference type="OrthoDB" id="5956066at2759"/>
<name>A0A7T8HII1_CALRO</name>
<feature type="non-terminal residue" evidence="1">
    <location>
        <position position="197"/>
    </location>
</feature>
<proteinExistence type="predicted"/>